<protein>
    <recommendedName>
        <fullName evidence="4">Secreted protein</fullName>
    </recommendedName>
</protein>
<dbReference type="OrthoDB" id="2112446at2759"/>
<dbReference type="EMBL" id="KZ678151">
    <property type="protein sequence ID" value="PSN60066.1"/>
    <property type="molecule type" value="Genomic_DNA"/>
</dbReference>
<organism evidence="2 3">
    <name type="scientific">Corynespora cassiicola Philippines</name>
    <dbReference type="NCBI Taxonomy" id="1448308"/>
    <lineage>
        <taxon>Eukaryota</taxon>
        <taxon>Fungi</taxon>
        <taxon>Dikarya</taxon>
        <taxon>Ascomycota</taxon>
        <taxon>Pezizomycotina</taxon>
        <taxon>Dothideomycetes</taxon>
        <taxon>Pleosporomycetidae</taxon>
        <taxon>Pleosporales</taxon>
        <taxon>Corynesporascaceae</taxon>
        <taxon>Corynespora</taxon>
    </lineage>
</organism>
<evidence type="ECO:0000313" key="2">
    <source>
        <dbReference type="EMBL" id="PSN60066.1"/>
    </source>
</evidence>
<keyword evidence="3" id="KW-1185">Reference proteome</keyword>
<sequence>MHLKNIIASTFLVVAVSSAPTEEKKILEVIPGEGLPSLESLGLTAEYLYSLPAPTTPVPRSPLEKRVILCQSNNCAVDDAIACYHYLRNLGRQNCVVNRDSTFCTAGGCKITGKSVLTESSWCEHVAVGVLAVIDGCTNTAGRTGGRDVAYGNGNLLVDTLRR</sequence>
<dbReference type="STRING" id="1448308.A0A2T2N486"/>
<dbReference type="AlphaFoldDB" id="A0A2T2N486"/>
<dbReference type="Proteomes" id="UP000240883">
    <property type="component" value="Unassembled WGS sequence"/>
</dbReference>
<dbReference type="PANTHER" id="PTHR39603">
    <property type="entry name" value="CYANOVIRIN-N DOMAIN-CONTAINING PROTEIN"/>
    <property type="match status" value="1"/>
</dbReference>
<name>A0A2T2N486_CORCC</name>
<evidence type="ECO:0008006" key="4">
    <source>
        <dbReference type="Google" id="ProtNLM"/>
    </source>
</evidence>
<feature type="chain" id="PRO_5015629739" description="Secreted protein" evidence="1">
    <location>
        <begin position="19"/>
        <end position="163"/>
    </location>
</feature>
<accession>A0A2T2N486</accession>
<gene>
    <name evidence="2" type="ORF">BS50DRAFT_640479</name>
</gene>
<feature type="signal peptide" evidence="1">
    <location>
        <begin position="1"/>
        <end position="18"/>
    </location>
</feature>
<evidence type="ECO:0000313" key="3">
    <source>
        <dbReference type="Proteomes" id="UP000240883"/>
    </source>
</evidence>
<reference evidence="2 3" key="1">
    <citation type="journal article" date="2018" name="Front. Microbiol.">
        <title>Genome-Wide Analysis of Corynespora cassiicola Leaf Fall Disease Putative Effectors.</title>
        <authorList>
            <person name="Lopez D."/>
            <person name="Ribeiro S."/>
            <person name="Label P."/>
            <person name="Fumanal B."/>
            <person name="Venisse J.S."/>
            <person name="Kohler A."/>
            <person name="de Oliveira R.R."/>
            <person name="Labutti K."/>
            <person name="Lipzen A."/>
            <person name="Lail K."/>
            <person name="Bauer D."/>
            <person name="Ohm R.A."/>
            <person name="Barry K.W."/>
            <person name="Spatafora J."/>
            <person name="Grigoriev I.V."/>
            <person name="Martin F.M."/>
            <person name="Pujade-Renaud V."/>
        </authorList>
    </citation>
    <scope>NUCLEOTIDE SEQUENCE [LARGE SCALE GENOMIC DNA]</scope>
    <source>
        <strain evidence="2 3">Philippines</strain>
    </source>
</reference>
<keyword evidence="1" id="KW-0732">Signal</keyword>
<proteinExistence type="predicted"/>
<dbReference type="PANTHER" id="PTHR39603:SF1">
    <property type="entry name" value="CYANOVIRIN-N DOMAIN-CONTAINING PROTEIN"/>
    <property type="match status" value="1"/>
</dbReference>
<evidence type="ECO:0000256" key="1">
    <source>
        <dbReference type="SAM" id="SignalP"/>
    </source>
</evidence>